<organism evidence="1 2">
    <name type="scientific">Eretmocerus hayati</name>
    <dbReference type="NCBI Taxonomy" id="131215"/>
    <lineage>
        <taxon>Eukaryota</taxon>
        <taxon>Metazoa</taxon>
        <taxon>Ecdysozoa</taxon>
        <taxon>Arthropoda</taxon>
        <taxon>Hexapoda</taxon>
        <taxon>Insecta</taxon>
        <taxon>Pterygota</taxon>
        <taxon>Neoptera</taxon>
        <taxon>Endopterygota</taxon>
        <taxon>Hymenoptera</taxon>
        <taxon>Apocrita</taxon>
        <taxon>Proctotrupomorpha</taxon>
        <taxon>Chalcidoidea</taxon>
        <taxon>Aphelinidae</taxon>
        <taxon>Aphelininae</taxon>
        <taxon>Eretmocerus</taxon>
    </lineage>
</organism>
<evidence type="ECO:0000313" key="2">
    <source>
        <dbReference type="Proteomes" id="UP001239111"/>
    </source>
</evidence>
<dbReference type="Proteomes" id="UP001239111">
    <property type="component" value="Chromosome 2"/>
</dbReference>
<gene>
    <name evidence="1" type="ORF">QAD02_011238</name>
</gene>
<dbReference type="EMBL" id="CM056742">
    <property type="protein sequence ID" value="KAJ8675452.1"/>
    <property type="molecule type" value="Genomic_DNA"/>
</dbReference>
<evidence type="ECO:0000313" key="1">
    <source>
        <dbReference type="EMBL" id="KAJ8675452.1"/>
    </source>
</evidence>
<accession>A0ACC2NWI0</accession>
<reference evidence="1" key="1">
    <citation type="submission" date="2023-04" db="EMBL/GenBank/DDBJ databases">
        <title>A chromosome-level genome assembly of the parasitoid wasp Eretmocerus hayati.</title>
        <authorList>
            <person name="Zhong Y."/>
            <person name="Liu S."/>
            <person name="Liu Y."/>
        </authorList>
    </citation>
    <scope>NUCLEOTIDE SEQUENCE</scope>
    <source>
        <strain evidence="1">ZJU_SS_LIU_2023</strain>
    </source>
</reference>
<name>A0ACC2NWI0_9HYME</name>
<sequence length="297" mass="34792">MASITSLGSNSVILSWIKTWSMERLITVNFEEIHLHNCSVESFKFFLPRDVFREWFISRDEGSFRLFYCVDEACKNMAFEKFDKNGYAKKVIENFDCQMQNCSELIIISEENYDHTGTNEAFFVRSDERLNATIFFGENTKEIPHLVRDTFRRAGISTANGNFSLCWRDIKFDKYSFSCSIGNFREWVNLTFDYEPQNFILHSASGGQYLVLTSKKSSNVYYSISYIFFLTAFDARGVRKNVVKITALGSYGTQTILHAHIYEDEDEQSCVKLYETENRRLHVKCFETRELFMDHSR</sequence>
<protein>
    <submittedName>
        <fullName evidence="1">Uncharacterized protein</fullName>
    </submittedName>
</protein>
<proteinExistence type="predicted"/>
<comment type="caution">
    <text evidence="1">The sequence shown here is derived from an EMBL/GenBank/DDBJ whole genome shotgun (WGS) entry which is preliminary data.</text>
</comment>
<keyword evidence="2" id="KW-1185">Reference proteome</keyword>